<organism evidence="3">
    <name type="scientific">Notodromas monacha</name>
    <dbReference type="NCBI Taxonomy" id="399045"/>
    <lineage>
        <taxon>Eukaryota</taxon>
        <taxon>Metazoa</taxon>
        <taxon>Ecdysozoa</taxon>
        <taxon>Arthropoda</taxon>
        <taxon>Crustacea</taxon>
        <taxon>Oligostraca</taxon>
        <taxon>Ostracoda</taxon>
        <taxon>Podocopa</taxon>
        <taxon>Podocopida</taxon>
        <taxon>Cypridocopina</taxon>
        <taxon>Cypridoidea</taxon>
        <taxon>Cyprididae</taxon>
        <taxon>Notodromas</taxon>
    </lineage>
</organism>
<evidence type="ECO:0000256" key="1">
    <source>
        <dbReference type="ARBA" id="ARBA00008738"/>
    </source>
</evidence>
<dbReference type="EMBL" id="OA882484">
    <property type="protein sequence ID" value="CAD7275600.1"/>
    <property type="molecule type" value="Genomic_DNA"/>
</dbReference>
<reference evidence="3" key="1">
    <citation type="submission" date="2020-11" db="EMBL/GenBank/DDBJ databases">
        <authorList>
            <person name="Tran Van P."/>
        </authorList>
    </citation>
    <scope>NUCLEOTIDE SEQUENCE</scope>
</reference>
<dbReference type="EMBL" id="CAJPEX010000447">
    <property type="protein sequence ID" value="CAG0915752.1"/>
    <property type="molecule type" value="Genomic_DNA"/>
</dbReference>
<proteinExistence type="inferred from homology"/>
<keyword evidence="4" id="KW-1185">Reference proteome</keyword>
<dbReference type="InterPro" id="IPR033336">
    <property type="entry name" value="SAXO1/2"/>
</dbReference>
<evidence type="ECO:0000256" key="2">
    <source>
        <dbReference type="SAM" id="MobiDB-lite"/>
    </source>
</evidence>
<dbReference type="PANTHER" id="PTHR31516">
    <property type="entry name" value="STABILIZER OF AXONEMAL MICROTUBULES 2"/>
    <property type="match status" value="1"/>
</dbReference>
<protein>
    <submittedName>
        <fullName evidence="3">Uncharacterized protein</fullName>
    </submittedName>
</protein>
<dbReference type="GO" id="GO:0005879">
    <property type="term" value="C:axonemal microtubule"/>
    <property type="evidence" value="ECO:0007669"/>
    <property type="project" value="TreeGrafter"/>
</dbReference>
<evidence type="ECO:0000313" key="3">
    <source>
        <dbReference type="EMBL" id="CAD7275600.1"/>
    </source>
</evidence>
<evidence type="ECO:0000313" key="4">
    <source>
        <dbReference type="Proteomes" id="UP000678499"/>
    </source>
</evidence>
<dbReference type="GO" id="GO:0005814">
    <property type="term" value="C:centriole"/>
    <property type="evidence" value="ECO:0007669"/>
    <property type="project" value="TreeGrafter"/>
</dbReference>
<dbReference type="GO" id="GO:0036064">
    <property type="term" value="C:ciliary basal body"/>
    <property type="evidence" value="ECO:0007669"/>
    <property type="project" value="TreeGrafter"/>
</dbReference>
<feature type="region of interest" description="Disordered" evidence="2">
    <location>
        <begin position="774"/>
        <end position="797"/>
    </location>
</feature>
<dbReference type="GO" id="GO:0008017">
    <property type="term" value="F:microtubule binding"/>
    <property type="evidence" value="ECO:0007669"/>
    <property type="project" value="InterPro"/>
</dbReference>
<feature type="compositionally biased region" description="Polar residues" evidence="2">
    <location>
        <begin position="348"/>
        <end position="362"/>
    </location>
</feature>
<accession>A0A7R9BJF3</accession>
<sequence>MRRGRKPYAHLVDVTVVYPAVCHAKDQAQYIFKLITKCGFNTEFKSQEFSLFPILSSDYPYDDYLGTYDPGQLQIPQTSYALNTIQDPYSLNNFGNLDNIEGLGTYAAEEPAYSAEQPYSGNVPASYNPLGYDYSQPDARFEHYNNRSDFDPEVYRKHRSAVPANTLNYVTDGDDTRFAYKKFEDYDPDALKAARQRPENIQKLKRGNLRLEGDFVAETVHQASFKTPETITTTSRNQRQSNLSLDGNFAQKSSFSDDYSAVDEKQSGSELKSEYLSENGTKGTKYEAEMLKNFPTRVSRNFLDPGHLTVAGDFSSESLYKSDFPPHSPSKQIAKRPEGNLKADGDFTASTTYQDYQPSTQVTRRRTVQEIDNLKPSGDFDGKSNYSTSFDGRIVSKDIASRHKDSLQLEGSMEAASSYKNDFNDQVSQAPSRGRRHKEVDNLGLSGDLDANSSYKNEFMNHQNTKRIAPRPQGALKLEGDFDARSIYREEFHEFDPVHNPSFKEASGTNIQFDNPDATSNSSWYQDEFKHFRTHKIIAKNPGSHLEFKGPFDAGTNHKEDFQLVDFQKVEAFKEKNNLGLEGTFHNQFSSYADQFPGHRVSKIIAPRQQATLKPGGEAEIPAESFNQLRPVIPNSNKDATFVLAKTTNHKTQFKPNNTTNPKTRPKTFLTQEGELSLESSYSKDFLPKKAEKSVAKPQKAQLSLDGELSTNTNYKDTFTLHNKVPPIPAQRIATSFSQFTNSNVERPRTAGSTKQKAESNYADFVQMQSKSGMSRALSSGDLLPVPVGDRDTSTESKRLGLVKNEHRPATQTIKRVNNAKDDNYSGSDSPWSEEMDEPLVFGNNAKQTADGKNEVALTFTEKDLQRLLTAAKANADRRIGDQS</sequence>
<dbReference type="GO" id="GO:0036126">
    <property type="term" value="C:sperm flagellum"/>
    <property type="evidence" value="ECO:0007669"/>
    <property type="project" value="TreeGrafter"/>
</dbReference>
<dbReference type="PANTHER" id="PTHR31516:SF17">
    <property type="entry name" value="STABILIZER OF AXONEMAL MICROTUBULES 2"/>
    <property type="match status" value="1"/>
</dbReference>
<dbReference type="AlphaFoldDB" id="A0A7R9BJF3"/>
<feature type="region of interest" description="Disordered" evidence="2">
    <location>
        <begin position="256"/>
        <end position="276"/>
    </location>
</feature>
<feature type="compositionally biased region" description="Basic and acidic residues" evidence="2">
    <location>
        <begin position="262"/>
        <end position="275"/>
    </location>
</feature>
<comment type="similarity">
    <text evidence="1">Belongs to the FAM154 family.</text>
</comment>
<feature type="region of interest" description="Disordered" evidence="2">
    <location>
        <begin position="321"/>
        <end position="364"/>
    </location>
</feature>
<name>A0A7R9BJF3_9CRUS</name>
<dbReference type="OrthoDB" id="407410at2759"/>
<gene>
    <name evidence="3" type="ORF">NMOB1V02_LOCUS3390</name>
</gene>
<feature type="compositionally biased region" description="Basic and acidic residues" evidence="2">
    <location>
        <begin position="335"/>
        <end position="345"/>
    </location>
</feature>
<dbReference type="Proteomes" id="UP000678499">
    <property type="component" value="Unassembled WGS sequence"/>
</dbReference>